<evidence type="ECO:0008006" key="5">
    <source>
        <dbReference type="Google" id="ProtNLM"/>
    </source>
</evidence>
<gene>
    <name evidence="3" type="ORF">BU23DRAFT_519553</name>
</gene>
<feature type="region of interest" description="Disordered" evidence="2">
    <location>
        <begin position="947"/>
        <end position="1037"/>
    </location>
</feature>
<dbReference type="NCBIfam" id="TIGR00756">
    <property type="entry name" value="PPR"/>
    <property type="match status" value="2"/>
</dbReference>
<dbReference type="Proteomes" id="UP000800036">
    <property type="component" value="Unassembled WGS sequence"/>
</dbReference>
<name>A0A6A5UKW5_9PLEO</name>
<dbReference type="Pfam" id="PF01535">
    <property type="entry name" value="PPR"/>
    <property type="match status" value="1"/>
</dbReference>
<keyword evidence="4" id="KW-1185">Reference proteome</keyword>
<dbReference type="EMBL" id="ML976761">
    <property type="protein sequence ID" value="KAF1965485.1"/>
    <property type="molecule type" value="Genomic_DNA"/>
</dbReference>
<dbReference type="GO" id="GO:0003729">
    <property type="term" value="F:mRNA binding"/>
    <property type="evidence" value="ECO:0007669"/>
    <property type="project" value="TreeGrafter"/>
</dbReference>
<sequence>MMRSHVCQRCRLQLSRKVQLQSRRTIVSFRKTPTAPRPNAEAQQPPEEAVDGGNAAEQQSGGFKIRYGTTGTQAQTVAPPGRRYSRFAAPEHMPVTQPQEQRPSSTRAPRTNTSTSVAQKINSLLDGNVPNVKAAWDLFNTTYTSRDVPALTEPSFGDVYLLTGGKVFTRLINLVCLEFTKGNIGVPTPTEALFRYEQIEITPVDAWKQAIAHLTYQVLRAIAQESKQQVGESASATTRSTRDTLTELLSLWRLFFQCHGTQGGRDPFESISSEWKNIPQTNIAFSPAKPFGARLQQFHPSHASTPELQFSAITIFNYFFAENQPARTIPDDLRKHNKLFLNLLTATLANADIRLAFSYMNADPRIKRGLDDNFQRLIAVQMDEAPNLARKLQGLDAGSATPEETASHMQEYFRHRISRNVMMQSNVREVEKIWDDAQKHYTSPDGKCQIPPALYNSFLSGFMTLYQPDHTVQVWNHMIANGVLPDLETWLAMLMGCAKAKDSTGLNAVWDRMLRSGVEPDQRCWTMRVHALITNRQVNAGLAALDEMGKKWLSAENLIKNTPAKGRGGKNAPKAKSVNNFTKPEIGVINGAVDAITGLPTRGKVRSRLWEGMPHEKKVAFVHKVLQWAANFSIKPDVRTYNALISLYLDGDDYVTAFKLLKQMEKEGIEGDLATHSLLLRAAFDNQKFDGSSHKEQADRVVNLFVELERGGLRPNGYLFSMAIDRLLKLYGNFTGVRAVMDHMMSRGFRPGPQIYGSLATHYLQQDPPAIRELDTLVGRILGPPPAPTDRYLFDRILEGYARNDVIGSMMTLLTKMGGQGKRPSFHALSQVVRALYRTGDWERARSIIRDVQQSEGIAMTIPMATHNVDRDQFFHIVEQLCPELLESFAGEHMKTPVREGGTAAPQSNRVSQVMMDDEAAYLQQDTHDQTQAQNEQSPFEAQAYEEDPLEQQPHDQAVYEQTPYSPSPYEQTPQPRPSQQQPYDPSPYEQTPHQQMIDMDDEFVNAEHAGYLSDEPQQQWRPASNDSAGSRQNSRY</sequence>
<feature type="region of interest" description="Disordered" evidence="2">
    <location>
        <begin position="25"/>
        <end position="57"/>
    </location>
</feature>
<dbReference type="GO" id="GO:0006396">
    <property type="term" value="P:RNA processing"/>
    <property type="evidence" value="ECO:0007669"/>
    <property type="project" value="TreeGrafter"/>
</dbReference>
<evidence type="ECO:0000256" key="2">
    <source>
        <dbReference type="SAM" id="MobiDB-lite"/>
    </source>
</evidence>
<dbReference type="GO" id="GO:0007005">
    <property type="term" value="P:mitochondrion organization"/>
    <property type="evidence" value="ECO:0007669"/>
    <property type="project" value="TreeGrafter"/>
</dbReference>
<dbReference type="Pfam" id="PF13041">
    <property type="entry name" value="PPR_2"/>
    <property type="match status" value="1"/>
</dbReference>
<evidence type="ECO:0000313" key="3">
    <source>
        <dbReference type="EMBL" id="KAF1965485.1"/>
    </source>
</evidence>
<dbReference type="PANTHER" id="PTHR47934">
    <property type="entry name" value="PENTATRICOPEPTIDE REPEAT-CONTAINING PROTEIN PET309, MITOCHONDRIAL"/>
    <property type="match status" value="1"/>
</dbReference>
<dbReference type="AlphaFoldDB" id="A0A6A5UKW5"/>
<dbReference type="PANTHER" id="PTHR47934:SF6">
    <property type="entry name" value="MITOCHONDRIAL GROUP I INTRON SPLICING FACTOR CCM1-RELATED"/>
    <property type="match status" value="1"/>
</dbReference>
<reference evidence="3" key="1">
    <citation type="journal article" date="2020" name="Stud. Mycol.">
        <title>101 Dothideomycetes genomes: a test case for predicting lifestyles and emergence of pathogens.</title>
        <authorList>
            <person name="Haridas S."/>
            <person name="Albert R."/>
            <person name="Binder M."/>
            <person name="Bloem J."/>
            <person name="Labutti K."/>
            <person name="Salamov A."/>
            <person name="Andreopoulos B."/>
            <person name="Baker S."/>
            <person name="Barry K."/>
            <person name="Bills G."/>
            <person name="Bluhm B."/>
            <person name="Cannon C."/>
            <person name="Castanera R."/>
            <person name="Culley D."/>
            <person name="Daum C."/>
            <person name="Ezra D."/>
            <person name="Gonzalez J."/>
            <person name="Henrissat B."/>
            <person name="Kuo A."/>
            <person name="Liang C."/>
            <person name="Lipzen A."/>
            <person name="Lutzoni F."/>
            <person name="Magnuson J."/>
            <person name="Mondo S."/>
            <person name="Nolan M."/>
            <person name="Ohm R."/>
            <person name="Pangilinan J."/>
            <person name="Park H.-J."/>
            <person name="Ramirez L."/>
            <person name="Alfaro M."/>
            <person name="Sun H."/>
            <person name="Tritt A."/>
            <person name="Yoshinaga Y."/>
            <person name="Zwiers L.-H."/>
            <person name="Turgeon B."/>
            <person name="Goodwin S."/>
            <person name="Spatafora J."/>
            <person name="Crous P."/>
            <person name="Grigoriev I."/>
        </authorList>
    </citation>
    <scope>NUCLEOTIDE SEQUENCE</scope>
    <source>
        <strain evidence="3">CBS 107.79</strain>
    </source>
</reference>
<feature type="repeat" description="PPR" evidence="1">
    <location>
        <begin position="486"/>
        <end position="520"/>
    </location>
</feature>
<dbReference type="InterPro" id="IPR002885">
    <property type="entry name" value="PPR_rpt"/>
</dbReference>
<evidence type="ECO:0000313" key="4">
    <source>
        <dbReference type="Proteomes" id="UP000800036"/>
    </source>
</evidence>
<protein>
    <recommendedName>
        <fullName evidence="5">Pentacotripeptide-repeat region of PRORP domain-containing protein</fullName>
    </recommendedName>
</protein>
<feature type="region of interest" description="Disordered" evidence="2">
    <location>
        <begin position="93"/>
        <end position="115"/>
    </location>
</feature>
<feature type="compositionally biased region" description="Low complexity" evidence="2">
    <location>
        <begin position="971"/>
        <end position="991"/>
    </location>
</feature>
<dbReference type="InterPro" id="IPR011990">
    <property type="entry name" value="TPR-like_helical_dom_sf"/>
</dbReference>
<feature type="repeat" description="PPR" evidence="1">
    <location>
        <begin position="637"/>
        <end position="671"/>
    </location>
</feature>
<dbReference type="Gene3D" id="1.25.40.10">
    <property type="entry name" value="Tetratricopeptide repeat domain"/>
    <property type="match status" value="3"/>
</dbReference>
<evidence type="ECO:0000256" key="1">
    <source>
        <dbReference type="PROSITE-ProRule" id="PRU00708"/>
    </source>
</evidence>
<accession>A0A6A5UKW5</accession>
<feature type="compositionally biased region" description="Polar residues" evidence="2">
    <location>
        <begin position="96"/>
        <end position="115"/>
    </location>
</feature>
<dbReference type="PROSITE" id="PS51375">
    <property type="entry name" value="PPR"/>
    <property type="match status" value="2"/>
</dbReference>
<feature type="compositionally biased region" description="Polar residues" evidence="2">
    <location>
        <begin position="1016"/>
        <end position="1037"/>
    </location>
</feature>
<dbReference type="OrthoDB" id="185373at2759"/>
<organism evidence="3 4">
    <name type="scientific">Bimuria novae-zelandiae CBS 107.79</name>
    <dbReference type="NCBI Taxonomy" id="1447943"/>
    <lineage>
        <taxon>Eukaryota</taxon>
        <taxon>Fungi</taxon>
        <taxon>Dikarya</taxon>
        <taxon>Ascomycota</taxon>
        <taxon>Pezizomycotina</taxon>
        <taxon>Dothideomycetes</taxon>
        <taxon>Pleosporomycetidae</taxon>
        <taxon>Pleosporales</taxon>
        <taxon>Massarineae</taxon>
        <taxon>Didymosphaeriaceae</taxon>
        <taxon>Bimuria</taxon>
    </lineage>
</organism>
<dbReference type="InterPro" id="IPR051114">
    <property type="entry name" value="Mito_RNA_Proc_CCM1"/>
</dbReference>
<dbReference type="GO" id="GO:0005739">
    <property type="term" value="C:mitochondrion"/>
    <property type="evidence" value="ECO:0007669"/>
    <property type="project" value="TreeGrafter"/>
</dbReference>
<proteinExistence type="predicted"/>